<accession>C5MFH7</accession>
<dbReference type="HOGENOM" id="CLU_119130_0_0_1"/>
<keyword evidence="3" id="KW-1185">Reference proteome</keyword>
<feature type="chain" id="PRO_5002955597" evidence="1">
    <location>
        <begin position="19"/>
        <end position="129"/>
    </location>
</feature>
<dbReference type="OrthoDB" id="4026603at2759"/>
<dbReference type="VEuPathDB" id="FungiDB:CTRG_04820"/>
<reference evidence="2 3" key="1">
    <citation type="journal article" date="2009" name="Nature">
        <title>Evolution of pathogenicity and sexual reproduction in eight Candida genomes.</title>
        <authorList>
            <person name="Butler G."/>
            <person name="Rasmussen M.D."/>
            <person name="Lin M.F."/>
            <person name="Santos M.A."/>
            <person name="Sakthikumar S."/>
            <person name="Munro C.A."/>
            <person name="Rheinbay E."/>
            <person name="Grabherr M."/>
            <person name="Forche A."/>
            <person name="Reedy J.L."/>
            <person name="Agrafioti I."/>
            <person name="Arnaud M.B."/>
            <person name="Bates S."/>
            <person name="Brown A.J."/>
            <person name="Brunke S."/>
            <person name="Costanzo M.C."/>
            <person name="Fitzpatrick D.A."/>
            <person name="de Groot P.W."/>
            <person name="Harris D."/>
            <person name="Hoyer L.L."/>
            <person name="Hube B."/>
            <person name="Klis F.M."/>
            <person name="Kodira C."/>
            <person name="Lennard N."/>
            <person name="Logue M.E."/>
            <person name="Martin R."/>
            <person name="Neiman A.M."/>
            <person name="Nikolaou E."/>
            <person name="Quail M.A."/>
            <person name="Quinn J."/>
            <person name="Santos M.C."/>
            <person name="Schmitzberger F.F."/>
            <person name="Sherlock G."/>
            <person name="Shah P."/>
            <person name="Silverstein K.A."/>
            <person name="Skrzypek M.S."/>
            <person name="Soll D."/>
            <person name="Staggs R."/>
            <person name="Stansfield I."/>
            <person name="Stumpf M.P."/>
            <person name="Sudbery P.E."/>
            <person name="Srikantha T."/>
            <person name="Zeng Q."/>
            <person name="Berman J."/>
            <person name="Berriman M."/>
            <person name="Heitman J."/>
            <person name="Gow N.A."/>
            <person name="Lorenz M.C."/>
            <person name="Birren B.W."/>
            <person name="Kellis M."/>
            <person name="Cuomo C.A."/>
        </authorList>
    </citation>
    <scope>NUCLEOTIDE SEQUENCE [LARGE SCALE GENOMIC DNA]</scope>
    <source>
        <strain evidence="3">ATCC MYA-3404 / T1</strain>
    </source>
</reference>
<evidence type="ECO:0000313" key="3">
    <source>
        <dbReference type="Proteomes" id="UP000002037"/>
    </source>
</evidence>
<dbReference type="RefSeq" id="XP_002550522.1">
    <property type="nucleotide sequence ID" value="XM_002550476.1"/>
</dbReference>
<sequence>MQFSKIATISALVAAASATDILSASQAPVADDEATVVTTRVTVTGYTTYCPYPTTITITVCEEETFCTESAIVVDEPATITVTEPCVIPTSYAERKTIAPQNVTTYEGAGSKQVAGALAGFAAVAAVMF</sequence>
<evidence type="ECO:0000256" key="1">
    <source>
        <dbReference type="SAM" id="SignalP"/>
    </source>
</evidence>
<organism evidence="2 3">
    <name type="scientific">Candida tropicalis (strain ATCC MYA-3404 / T1)</name>
    <name type="common">Yeast</name>
    <dbReference type="NCBI Taxonomy" id="294747"/>
    <lineage>
        <taxon>Eukaryota</taxon>
        <taxon>Fungi</taxon>
        <taxon>Dikarya</taxon>
        <taxon>Ascomycota</taxon>
        <taxon>Saccharomycotina</taxon>
        <taxon>Pichiomycetes</taxon>
        <taxon>Debaryomycetaceae</taxon>
        <taxon>Candida/Lodderomyces clade</taxon>
        <taxon>Candida</taxon>
    </lineage>
</organism>
<name>C5MFH7_CANTT</name>
<gene>
    <name evidence="2" type="ORF">CTRG_04820</name>
</gene>
<dbReference type="GeneID" id="8296531"/>
<keyword evidence="1" id="KW-0732">Signal</keyword>
<dbReference type="KEGG" id="ctp:CTRG_04820"/>
<protein>
    <submittedName>
        <fullName evidence="2">Uncharacterized protein</fullName>
    </submittedName>
</protein>
<evidence type="ECO:0000313" key="2">
    <source>
        <dbReference type="EMBL" id="EER32037.1"/>
    </source>
</evidence>
<dbReference type="EMBL" id="GG692400">
    <property type="protein sequence ID" value="EER32037.1"/>
    <property type="molecule type" value="Genomic_DNA"/>
</dbReference>
<dbReference type="eggNOG" id="ENOG502RQ2F">
    <property type="taxonomic scope" value="Eukaryota"/>
</dbReference>
<dbReference type="AlphaFoldDB" id="C5MFH7"/>
<dbReference type="Proteomes" id="UP000002037">
    <property type="component" value="Unassembled WGS sequence"/>
</dbReference>
<proteinExistence type="predicted"/>
<feature type="signal peptide" evidence="1">
    <location>
        <begin position="1"/>
        <end position="18"/>
    </location>
</feature>